<name>A0ABD0U0W3_DENTH</name>
<dbReference type="Pfam" id="PF02519">
    <property type="entry name" value="Auxin_inducible"/>
    <property type="match status" value="1"/>
</dbReference>
<dbReference type="EMBL" id="JANQDX010000018">
    <property type="protein sequence ID" value="KAL0905499.1"/>
    <property type="molecule type" value="Genomic_DNA"/>
</dbReference>
<dbReference type="PANTHER" id="PTHR31374">
    <property type="entry name" value="AUXIN-INDUCED PROTEIN-LIKE-RELATED"/>
    <property type="match status" value="1"/>
</dbReference>
<dbReference type="AlphaFoldDB" id="A0ABD0U0W3"/>
<evidence type="ECO:0000313" key="3">
    <source>
        <dbReference type="Proteomes" id="UP001552299"/>
    </source>
</evidence>
<keyword evidence="3" id="KW-1185">Reference proteome</keyword>
<accession>A0ABD0U0W3</accession>
<dbReference type="PANTHER" id="PTHR31374:SF28">
    <property type="entry name" value="SAUR-LIKE AUXIN-RESPONSIVE PROTEIN FAMILY"/>
    <property type="match status" value="1"/>
</dbReference>
<evidence type="ECO:0000313" key="2">
    <source>
        <dbReference type="EMBL" id="KAL0905499.1"/>
    </source>
</evidence>
<sequence>MQLMTKLLAKKVVWLGSLKALCQKPRRRQLLGYQKLQFSSPALTTRPPAGHFPVYVGEERERFVIPTTFLSHPLFSILLEKAYQEYGFRQSNGLMLPCNVSVFMHVISAVEKYHGQFDFEKITGKSF</sequence>
<comment type="caution">
    <text evidence="2">The sequence shown here is derived from an EMBL/GenBank/DDBJ whole genome shotgun (WGS) entry which is preliminary data.</text>
</comment>
<proteinExistence type="inferred from homology"/>
<dbReference type="InterPro" id="IPR003676">
    <property type="entry name" value="SAUR_fam"/>
</dbReference>
<organism evidence="2 3">
    <name type="scientific">Dendrobium thyrsiflorum</name>
    <name type="common">Pinecone-like raceme dendrobium</name>
    <name type="synonym">Orchid</name>
    <dbReference type="NCBI Taxonomy" id="117978"/>
    <lineage>
        <taxon>Eukaryota</taxon>
        <taxon>Viridiplantae</taxon>
        <taxon>Streptophyta</taxon>
        <taxon>Embryophyta</taxon>
        <taxon>Tracheophyta</taxon>
        <taxon>Spermatophyta</taxon>
        <taxon>Magnoliopsida</taxon>
        <taxon>Liliopsida</taxon>
        <taxon>Asparagales</taxon>
        <taxon>Orchidaceae</taxon>
        <taxon>Epidendroideae</taxon>
        <taxon>Malaxideae</taxon>
        <taxon>Dendrobiinae</taxon>
        <taxon>Dendrobium</taxon>
    </lineage>
</organism>
<dbReference type="Proteomes" id="UP001552299">
    <property type="component" value="Unassembled WGS sequence"/>
</dbReference>
<reference evidence="2 3" key="1">
    <citation type="journal article" date="2024" name="Plant Biotechnol. J.">
        <title>Dendrobium thyrsiflorum genome and its molecular insights into genes involved in important horticultural traits.</title>
        <authorList>
            <person name="Chen B."/>
            <person name="Wang J.Y."/>
            <person name="Zheng P.J."/>
            <person name="Li K.L."/>
            <person name="Liang Y.M."/>
            <person name="Chen X.F."/>
            <person name="Zhang C."/>
            <person name="Zhao X."/>
            <person name="He X."/>
            <person name="Zhang G.Q."/>
            <person name="Liu Z.J."/>
            <person name="Xu Q."/>
        </authorList>
    </citation>
    <scope>NUCLEOTIDE SEQUENCE [LARGE SCALE GENOMIC DNA]</scope>
    <source>
        <strain evidence="2">GZMU011</strain>
    </source>
</reference>
<evidence type="ECO:0000256" key="1">
    <source>
        <dbReference type="ARBA" id="ARBA00006974"/>
    </source>
</evidence>
<comment type="similarity">
    <text evidence="1">Belongs to the ARG7 family.</text>
</comment>
<protein>
    <submittedName>
        <fullName evidence="2">Uncharacterized protein</fullName>
    </submittedName>
</protein>
<gene>
    <name evidence="2" type="ORF">M5K25_023923</name>
</gene>